<keyword evidence="3" id="KW-0285">Flavoprotein</keyword>
<evidence type="ECO:0000256" key="1">
    <source>
        <dbReference type="ARBA" id="ARBA00001974"/>
    </source>
</evidence>
<keyword evidence="7" id="KW-1133">Transmembrane helix</keyword>
<accession>A0A6C0FCL4</accession>
<dbReference type="Gene3D" id="1.20.120.310">
    <property type="entry name" value="ERV/ALR sulfhydryl oxidase domain"/>
    <property type="match status" value="1"/>
</dbReference>
<name>A0A6C0FCL4_9ZZZZ</name>
<evidence type="ECO:0000256" key="6">
    <source>
        <dbReference type="ARBA" id="ARBA00023157"/>
    </source>
</evidence>
<dbReference type="PANTHER" id="PTHR12645">
    <property type="entry name" value="ALR/ERV"/>
    <property type="match status" value="1"/>
</dbReference>
<keyword evidence="6" id="KW-1015">Disulfide bond</keyword>
<dbReference type="InterPro" id="IPR039799">
    <property type="entry name" value="ALR/ERV"/>
</dbReference>
<evidence type="ECO:0000256" key="5">
    <source>
        <dbReference type="ARBA" id="ARBA00023002"/>
    </source>
</evidence>
<dbReference type="PROSITE" id="PS51324">
    <property type="entry name" value="ERV_ALR"/>
    <property type="match status" value="1"/>
</dbReference>
<dbReference type="GO" id="GO:0050660">
    <property type="term" value="F:flavin adenine dinucleotide binding"/>
    <property type="evidence" value="ECO:0007669"/>
    <property type="project" value="TreeGrafter"/>
</dbReference>
<comment type="cofactor">
    <cofactor evidence="1">
        <name>FAD</name>
        <dbReference type="ChEBI" id="CHEBI:57692"/>
    </cofactor>
</comment>
<sequence length="135" mass="16169">MKNSIKPKIWGPHGWKFLHYVSLGYPDDPTEEDKQNYKDFFTSLRYVLPCEKCALNYKHNLAKYPIDNHLHNRDTLVKWAIDVHNEVNEELDKPTLQYDEAIELYSKEEPKVLDYCFKFLVLITLLVFLFFILKK</sequence>
<evidence type="ECO:0000313" key="9">
    <source>
        <dbReference type="EMBL" id="QHT38952.1"/>
    </source>
</evidence>
<dbReference type="InterPro" id="IPR017905">
    <property type="entry name" value="ERV/ALR_sulphydryl_oxidase"/>
</dbReference>
<proteinExistence type="predicted"/>
<evidence type="ECO:0000256" key="7">
    <source>
        <dbReference type="SAM" id="Phobius"/>
    </source>
</evidence>
<evidence type="ECO:0000256" key="2">
    <source>
        <dbReference type="ARBA" id="ARBA00012512"/>
    </source>
</evidence>
<reference evidence="9" key="1">
    <citation type="journal article" date="2020" name="Nature">
        <title>Giant virus diversity and host interactions through global metagenomics.</title>
        <authorList>
            <person name="Schulz F."/>
            <person name="Roux S."/>
            <person name="Paez-Espino D."/>
            <person name="Jungbluth S."/>
            <person name="Walsh D.A."/>
            <person name="Denef V.J."/>
            <person name="McMahon K.D."/>
            <person name="Konstantinidis K.T."/>
            <person name="Eloe-Fadrosh E.A."/>
            <person name="Kyrpides N.C."/>
            <person name="Woyke T."/>
        </authorList>
    </citation>
    <scope>NUCLEOTIDE SEQUENCE</scope>
    <source>
        <strain evidence="9">GVMAG-S-ERX556126-94</strain>
    </source>
</reference>
<organism evidence="9">
    <name type="scientific">viral metagenome</name>
    <dbReference type="NCBI Taxonomy" id="1070528"/>
    <lineage>
        <taxon>unclassified sequences</taxon>
        <taxon>metagenomes</taxon>
        <taxon>organismal metagenomes</taxon>
    </lineage>
</organism>
<dbReference type="InterPro" id="IPR036774">
    <property type="entry name" value="ERV/ALR_sulphydryl_oxid_sf"/>
</dbReference>
<feature type="domain" description="ERV/ALR sulfhydryl oxidase" evidence="8">
    <location>
        <begin position="3"/>
        <end position="105"/>
    </location>
</feature>
<evidence type="ECO:0000256" key="4">
    <source>
        <dbReference type="ARBA" id="ARBA00022827"/>
    </source>
</evidence>
<dbReference type="EC" id="1.8.3.2" evidence="2"/>
<dbReference type="Pfam" id="PF04777">
    <property type="entry name" value="Evr1_Alr"/>
    <property type="match status" value="1"/>
</dbReference>
<keyword evidence="4" id="KW-0274">FAD</keyword>
<dbReference type="GO" id="GO:0016971">
    <property type="term" value="F:flavin-dependent sulfhydryl oxidase activity"/>
    <property type="evidence" value="ECO:0007669"/>
    <property type="project" value="InterPro"/>
</dbReference>
<dbReference type="GO" id="GO:0005739">
    <property type="term" value="C:mitochondrion"/>
    <property type="evidence" value="ECO:0007669"/>
    <property type="project" value="TreeGrafter"/>
</dbReference>
<keyword evidence="5" id="KW-0560">Oxidoreductase</keyword>
<evidence type="ECO:0000259" key="8">
    <source>
        <dbReference type="PROSITE" id="PS51324"/>
    </source>
</evidence>
<keyword evidence="7" id="KW-0812">Transmembrane</keyword>
<protein>
    <recommendedName>
        <fullName evidence="2">thiol oxidase</fullName>
        <ecNumber evidence="2">1.8.3.2</ecNumber>
    </recommendedName>
</protein>
<dbReference type="PANTHER" id="PTHR12645:SF0">
    <property type="entry name" value="FAD-LINKED SULFHYDRYL OXIDASE ALR"/>
    <property type="match status" value="1"/>
</dbReference>
<dbReference type="EMBL" id="MN738838">
    <property type="protein sequence ID" value="QHT38952.1"/>
    <property type="molecule type" value="Genomic_DNA"/>
</dbReference>
<dbReference type="SUPFAM" id="SSF69000">
    <property type="entry name" value="FAD-dependent thiol oxidase"/>
    <property type="match status" value="1"/>
</dbReference>
<evidence type="ECO:0000256" key="3">
    <source>
        <dbReference type="ARBA" id="ARBA00022630"/>
    </source>
</evidence>
<dbReference type="AlphaFoldDB" id="A0A6C0FCL4"/>
<feature type="transmembrane region" description="Helical" evidence="7">
    <location>
        <begin position="115"/>
        <end position="133"/>
    </location>
</feature>
<keyword evidence="7" id="KW-0472">Membrane</keyword>